<dbReference type="Proteomes" id="UP000325558">
    <property type="component" value="Unassembled WGS sequence"/>
</dbReference>
<sequence length="51" mass="5502">MSVAFLICTRIAHTTTPTLINILQDQPPSRLLPPESENAGSPYVPKLSPSV</sequence>
<name>A0A5N6Y1V5_9EURO</name>
<dbReference type="AlphaFoldDB" id="A0A5N6Y1V5"/>
<dbReference type="EMBL" id="ML737157">
    <property type="protein sequence ID" value="KAE8339432.1"/>
    <property type="molecule type" value="Genomic_DNA"/>
</dbReference>
<accession>A0A5N6Y1V5</accession>
<protein>
    <submittedName>
        <fullName evidence="2">Uncharacterized protein</fullName>
    </submittedName>
</protein>
<proteinExistence type="predicted"/>
<gene>
    <name evidence="2" type="ORF">BDV24DRAFT_75413</name>
</gene>
<organism evidence="2">
    <name type="scientific">Aspergillus arachidicola</name>
    <dbReference type="NCBI Taxonomy" id="656916"/>
    <lineage>
        <taxon>Eukaryota</taxon>
        <taxon>Fungi</taxon>
        <taxon>Dikarya</taxon>
        <taxon>Ascomycota</taxon>
        <taxon>Pezizomycotina</taxon>
        <taxon>Eurotiomycetes</taxon>
        <taxon>Eurotiomycetidae</taxon>
        <taxon>Eurotiales</taxon>
        <taxon>Aspergillaceae</taxon>
        <taxon>Aspergillus</taxon>
        <taxon>Aspergillus subgen. Circumdati</taxon>
    </lineage>
</organism>
<reference evidence="2" key="1">
    <citation type="submission" date="2019-04" db="EMBL/GenBank/DDBJ databases">
        <title>Friends and foes A comparative genomics study of 23 Aspergillus species from section Flavi.</title>
        <authorList>
            <consortium name="DOE Joint Genome Institute"/>
            <person name="Kjaerbolling I."/>
            <person name="Vesth T."/>
            <person name="Frisvad J.C."/>
            <person name="Nybo J.L."/>
            <person name="Theobald S."/>
            <person name="Kildgaard S."/>
            <person name="Isbrandt T."/>
            <person name="Kuo A."/>
            <person name="Sato A."/>
            <person name="Lyhne E.K."/>
            <person name="Kogle M.E."/>
            <person name="Wiebenga A."/>
            <person name="Kun R.S."/>
            <person name="Lubbers R.J."/>
            <person name="Makela M.R."/>
            <person name="Barry K."/>
            <person name="Chovatia M."/>
            <person name="Clum A."/>
            <person name="Daum C."/>
            <person name="Haridas S."/>
            <person name="He G."/>
            <person name="LaButti K."/>
            <person name="Lipzen A."/>
            <person name="Mondo S."/>
            <person name="Riley R."/>
            <person name="Salamov A."/>
            <person name="Simmons B.A."/>
            <person name="Magnuson J.K."/>
            <person name="Henrissat B."/>
            <person name="Mortensen U.H."/>
            <person name="Larsen T.O."/>
            <person name="Devries R.P."/>
            <person name="Grigoriev I.V."/>
            <person name="Machida M."/>
            <person name="Baker S.E."/>
            <person name="Andersen M.R."/>
        </authorList>
    </citation>
    <scope>NUCLEOTIDE SEQUENCE</scope>
    <source>
        <strain evidence="2">CBS 117612</strain>
    </source>
</reference>
<feature type="region of interest" description="Disordered" evidence="1">
    <location>
        <begin position="25"/>
        <end position="51"/>
    </location>
</feature>
<evidence type="ECO:0000313" key="2">
    <source>
        <dbReference type="EMBL" id="KAE8339432.1"/>
    </source>
</evidence>
<evidence type="ECO:0000256" key="1">
    <source>
        <dbReference type="SAM" id="MobiDB-lite"/>
    </source>
</evidence>